<gene>
    <name evidence="10" type="ORF">ACHAXA_010208</name>
</gene>
<dbReference type="FunFam" id="1.10.510.10:FF:000571">
    <property type="entry name" value="Maternal embryonic leucine zipper kinase"/>
    <property type="match status" value="1"/>
</dbReference>
<keyword evidence="4" id="KW-0418">Kinase</keyword>
<dbReference type="PROSITE" id="PS50011">
    <property type="entry name" value="PROTEIN_KINASE_DOM"/>
    <property type="match status" value="1"/>
</dbReference>
<comment type="caution">
    <text evidence="10">The sequence shown here is derived from an EMBL/GenBank/DDBJ whole genome shotgun (WGS) entry which is preliminary data.</text>
</comment>
<evidence type="ECO:0000256" key="5">
    <source>
        <dbReference type="ARBA" id="ARBA00022840"/>
    </source>
</evidence>
<evidence type="ECO:0000256" key="1">
    <source>
        <dbReference type="ARBA" id="ARBA00022527"/>
    </source>
</evidence>
<dbReference type="Proteomes" id="UP001530377">
    <property type="component" value="Unassembled WGS sequence"/>
</dbReference>
<evidence type="ECO:0000256" key="3">
    <source>
        <dbReference type="ARBA" id="ARBA00022741"/>
    </source>
</evidence>
<evidence type="ECO:0000256" key="7">
    <source>
        <dbReference type="RuleBase" id="RU000304"/>
    </source>
</evidence>
<evidence type="ECO:0000256" key="2">
    <source>
        <dbReference type="ARBA" id="ARBA00022679"/>
    </source>
</evidence>
<dbReference type="GO" id="GO:0005524">
    <property type="term" value="F:ATP binding"/>
    <property type="evidence" value="ECO:0007669"/>
    <property type="project" value="UniProtKB-UniRule"/>
</dbReference>
<dbReference type="SMART" id="SM00220">
    <property type="entry name" value="S_TKc"/>
    <property type="match status" value="1"/>
</dbReference>
<dbReference type="InterPro" id="IPR000719">
    <property type="entry name" value="Prot_kinase_dom"/>
</dbReference>
<dbReference type="Pfam" id="PF00069">
    <property type="entry name" value="Pkinase"/>
    <property type="match status" value="1"/>
</dbReference>
<evidence type="ECO:0000313" key="11">
    <source>
        <dbReference type="Proteomes" id="UP001530377"/>
    </source>
</evidence>
<organism evidence="10 11">
    <name type="scientific">Cyclostephanos tholiformis</name>
    <dbReference type="NCBI Taxonomy" id="382380"/>
    <lineage>
        <taxon>Eukaryota</taxon>
        <taxon>Sar</taxon>
        <taxon>Stramenopiles</taxon>
        <taxon>Ochrophyta</taxon>
        <taxon>Bacillariophyta</taxon>
        <taxon>Coscinodiscophyceae</taxon>
        <taxon>Thalassiosirophycidae</taxon>
        <taxon>Stephanodiscales</taxon>
        <taxon>Stephanodiscaceae</taxon>
        <taxon>Cyclostephanos</taxon>
    </lineage>
</organism>
<evidence type="ECO:0000313" key="10">
    <source>
        <dbReference type="EMBL" id="KAL3823448.1"/>
    </source>
</evidence>
<dbReference type="InterPro" id="IPR011009">
    <property type="entry name" value="Kinase-like_dom_sf"/>
</dbReference>
<feature type="region of interest" description="Disordered" evidence="8">
    <location>
        <begin position="29"/>
        <end position="61"/>
    </location>
</feature>
<keyword evidence="1 7" id="KW-0723">Serine/threonine-protein kinase</keyword>
<keyword evidence="3 6" id="KW-0547">Nucleotide-binding</keyword>
<protein>
    <recommendedName>
        <fullName evidence="9">Protein kinase domain-containing protein</fullName>
    </recommendedName>
</protein>
<dbReference type="PANTHER" id="PTHR24349">
    <property type="entry name" value="SERINE/THREONINE-PROTEIN KINASE"/>
    <property type="match status" value="1"/>
</dbReference>
<keyword evidence="11" id="KW-1185">Reference proteome</keyword>
<dbReference type="CDD" id="cd05117">
    <property type="entry name" value="STKc_CAMK"/>
    <property type="match status" value="1"/>
</dbReference>
<sequence length="401" mass="44275">MRQEVVDHHIYGGSFDDFLAYLGEGQSRGEGASCRRDDATMPPSSSSSSSPSPSSSSSVDIGDRYRIVGDTMLGEGLGGCVRECVDVVTGVHYAVKTVPRVRDDADHAICLSREISILREMSHRNIVRLFDVREDGTSVHLVTDLCTGGSLFDRIVGGRANGDDDGSCGDGDGRSHRRRRRCFAEDDASRILGEILDAVSYMHGRGVVHRDIKAENVLFVTSDMDSSIRVIDFGLALDRRAGGGGNDVPTMLTEAVGSPYYVAPEVLRGKYDESCDIWSVGVIAYVLLCGYPPFNGSDRKGIYNSVLAGRYRFPSKDWNGISREAMDFVRRLLEVDTTKRMTAEEALVHPWIRRTDIDDGTASSKREGVNEKRCRLALLEKKANVRGFDLVRWINRKVHAQ</sequence>
<feature type="domain" description="Protein kinase" evidence="9">
    <location>
        <begin position="67"/>
        <end position="352"/>
    </location>
</feature>
<dbReference type="SUPFAM" id="SSF56112">
    <property type="entry name" value="Protein kinase-like (PK-like)"/>
    <property type="match status" value="1"/>
</dbReference>
<feature type="compositionally biased region" description="Low complexity" evidence="8">
    <location>
        <begin position="42"/>
        <end position="58"/>
    </location>
</feature>
<keyword evidence="2" id="KW-0808">Transferase</keyword>
<dbReference type="AlphaFoldDB" id="A0ABD3SG27"/>
<evidence type="ECO:0000256" key="6">
    <source>
        <dbReference type="PROSITE-ProRule" id="PRU10141"/>
    </source>
</evidence>
<comment type="similarity">
    <text evidence="7">Belongs to the protein kinase superfamily.</text>
</comment>
<name>A0ABD3SG27_9STRA</name>
<keyword evidence="5 6" id="KW-0067">ATP-binding</keyword>
<dbReference type="InterPro" id="IPR008271">
    <property type="entry name" value="Ser/Thr_kinase_AS"/>
</dbReference>
<dbReference type="GO" id="GO:0004674">
    <property type="term" value="F:protein serine/threonine kinase activity"/>
    <property type="evidence" value="ECO:0007669"/>
    <property type="project" value="UniProtKB-KW"/>
</dbReference>
<reference evidence="10 11" key="1">
    <citation type="submission" date="2024-10" db="EMBL/GenBank/DDBJ databases">
        <title>Updated reference genomes for cyclostephanoid diatoms.</title>
        <authorList>
            <person name="Roberts W.R."/>
            <person name="Alverson A.J."/>
        </authorList>
    </citation>
    <scope>NUCLEOTIDE SEQUENCE [LARGE SCALE GENOMIC DNA]</scope>
    <source>
        <strain evidence="10 11">AJA228-03</strain>
    </source>
</reference>
<dbReference type="PROSITE" id="PS00108">
    <property type="entry name" value="PROTEIN_KINASE_ST"/>
    <property type="match status" value="1"/>
</dbReference>
<accession>A0ABD3SG27</accession>
<evidence type="ECO:0000259" key="9">
    <source>
        <dbReference type="PROSITE" id="PS50011"/>
    </source>
</evidence>
<evidence type="ECO:0000256" key="4">
    <source>
        <dbReference type="ARBA" id="ARBA00022777"/>
    </source>
</evidence>
<dbReference type="InterPro" id="IPR017441">
    <property type="entry name" value="Protein_kinase_ATP_BS"/>
</dbReference>
<evidence type="ECO:0000256" key="8">
    <source>
        <dbReference type="SAM" id="MobiDB-lite"/>
    </source>
</evidence>
<proteinExistence type="inferred from homology"/>
<dbReference type="EMBL" id="JALLPB020000037">
    <property type="protein sequence ID" value="KAL3823448.1"/>
    <property type="molecule type" value="Genomic_DNA"/>
</dbReference>
<dbReference type="PROSITE" id="PS00107">
    <property type="entry name" value="PROTEIN_KINASE_ATP"/>
    <property type="match status" value="1"/>
</dbReference>
<dbReference type="Gene3D" id="1.10.510.10">
    <property type="entry name" value="Transferase(Phosphotransferase) domain 1"/>
    <property type="match status" value="1"/>
</dbReference>
<feature type="binding site" evidence="6">
    <location>
        <position position="96"/>
    </location>
    <ligand>
        <name>ATP</name>
        <dbReference type="ChEBI" id="CHEBI:30616"/>
    </ligand>
</feature>
<dbReference type="InterPro" id="IPR050205">
    <property type="entry name" value="CDPK_Ser/Thr_kinases"/>
</dbReference>